<evidence type="ECO:0000256" key="1">
    <source>
        <dbReference type="ARBA" id="ARBA00004479"/>
    </source>
</evidence>
<dbReference type="KEGG" id="cvn:111130329"/>
<keyword evidence="8 11" id="KW-0472">Membrane</keyword>
<evidence type="ECO:0000256" key="10">
    <source>
        <dbReference type="ARBA" id="ARBA00023180"/>
    </source>
</evidence>
<evidence type="ECO:0000256" key="12">
    <source>
        <dbReference type="SAM" id="SignalP"/>
    </source>
</evidence>
<dbReference type="InterPro" id="IPR032675">
    <property type="entry name" value="LRR_dom_sf"/>
</dbReference>
<dbReference type="Gene3D" id="3.40.50.10140">
    <property type="entry name" value="Toll/interleukin-1 receptor homology (TIR) domain"/>
    <property type="match status" value="1"/>
</dbReference>
<gene>
    <name evidence="15" type="primary">LOC111130329</name>
</gene>
<dbReference type="SMART" id="SM00255">
    <property type="entry name" value="TIR"/>
    <property type="match status" value="1"/>
</dbReference>
<comment type="similarity">
    <text evidence="2">Belongs to the Toll-like receptor family.</text>
</comment>
<dbReference type="OrthoDB" id="6044702at2759"/>
<feature type="transmembrane region" description="Helical" evidence="11">
    <location>
        <begin position="484"/>
        <end position="509"/>
    </location>
</feature>
<evidence type="ECO:0000256" key="5">
    <source>
        <dbReference type="ARBA" id="ARBA00022729"/>
    </source>
</evidence>
<evidence type="ECO:0000256" key="11">
    <source>
        <dbReference type="SAM" id="Phobius"/>
    </source>
</evidence>
<evidence type="ECO:0000313" key="15">
    <source>
        <dbReference type="RefSeq" id="XP_022332949.1"/>
    </source>
</evidence>
<name>A0A8B8DZN8_CRAVI</name>
<dbReference type="PROSITE" id="PS50104">
    <property type="entry name" value="TIR"/>
    <property type="match status" value="1"/>
</dbReference>
<dbReference type="Gene3D" id="3.80.10.10">
    <property type="entry name" value="Ribonuclease Inhibitor"/>
    <property type="match status" value="2"/>
</dbReference>
<dbReference type="GO" id="GO:0038023">
    <property type="term" value="F:signaling receptor activity"/>
    <property type="evidence" value="ECO:0007669"/>
    <property type="project" value="TreeGrafter"/>
</dbReference>
<dbReference type="PROSITE" id="PS51450">
    <property type="entry name" value="LRR"/>
    <property type="match status" value="2"/>
</dbReference>
<dbReference type="InterPro" id="IPR001611">
    <property type="entry name" value="Leu-rich_rpt"/>
</dbReference>
<dbReference type="InterPro" id="IPR035897">
    <property type="entry name" value="Toll_tir_struct_dom_sf"/>
</dbReference>
<protein>
    <submittedName>
        <fullName evidence="15">Protein toll-like</fullName>
    </submittedName>
</protein>
<dbReference type="RefSeq" id="XP_022332949.1">
    <property type="nucleotide sequence ID" value="XM_022477241.1"/>
</dbReference>
<dbReference type="GO" id="GO:0005886">
    <property type="term" value="C:plasma membrane"/>
    <property type="evidence" value="ECO:0007669"/>
    <property type="project" value="TreeGrafter"/>
</dbReference>
<dbReference type="GO" id="GO:0007165">
    <property type="term" value="P:signal transduction"/>
    <property type="evidence" value="ECO:0007669"/>
    <property type="project" value="InterPro"/>
</dbReference>
<sequence>MSTRVLLPLYVTLVLLMQVCTMCPAPVLDANNETQLIFFTPMKSVTNDTLNSCDKSVQHLILENLGIEEVSSNAFEDFYNLKYLSLANNNISVLSSVLLDYKRALETFKINNNRLERIEEGTFKHLDRVRYIEIQVNNISYIAPEVFPKNLRLLHTVNASYNALTYMEPWAYLPETYPNDNDDVTFDLKYNNIAEFRNSVNWTYDLIEPFEYDIQMSFNNITTQLTDIKTQYHPDFQGNDLTEFLSFRINLTHNPFFCDCNLYPFAEQIQNQLFFLFYQTDEYRYLCSTPVALRGMDFLHEVPLDKFVCNVTEDCPVGCLCQEQPYHGHLLVDCSLMGGYTGTWMYRLPLKLPAPKQGKISLHLDGHYITMLEPRDYLPQLVNLTLGWNKLTYLEPNALKNMPNLKYLDISHNRLSYLPKDIQYFTTEKVRIESNPFVCDCNMTWMDVWVSLYPSAAAYHVQCSEEDGDRYYIRDISSKLQCDYSLIITIVVVVVGVIIALIIVAVITAQRCPYETKVMLFRLFGVHPADKYRIDSEETRQFDIYLSHYEHDLQARQWVRSKFLRKLEENQKRKYKVFYSERDPLGGTGKYDELLNNMRQSRRIVFILTNEFFEDENNIWEADQAEIEHRSCDKSHGRVIYILWNESIREKIKSEPWKSRIEGKRVLCPDEKLFWSKMRYELPIKLLPQENTENPRNWAERCLDLDITEDLKNNKTNNWAERCLELEITEDLKNNKVNNWAERCQNLKIEEDI</sequence>
<keyword evidence="9" id="KW-0675">Receptor</keyword>
<dbReference type="Pfam" id="PF01582">
    <property type="entry name" value="TIR"/>
    <property type="match status" value="1"/>
</dbReference>
<dbReference type="SMART" id="SM00369">
    <property type="entry name" value="LRR_TYP"/>
    <property type="match status" value="6"/>
</dbReference>
<reference evidence="15" key="1">
    <citation type="submission" date="2025-08" db="UniProtKB">
        <authorList>
            <consortium name="RefSeq"/>
        </authorList>
    </citation>
    <scope>IDENTIFICATION</scope>
    <source>
        <tissue evidence="15">Whole sample</tissue>
    </source>
</reference>
<dbReference type="SUPFAM" id="SSF52058">
    <property type="entry name" value="L domain-like"/>
    <property type="match status" value="1"/>
</dbReference>
<keyword evidence="7 11" id="KW-1133">Transmembrane helix</keyword>
<accession>A0A8B8DZN8</accession>
<dbReference type="PRINTS" id="PR01537">
    <property type="entry name" value="INTRLKN1R1F"/>
</dbReference>
<dbReference type="InterPro" id="IPR000483">
    <property type="entry name" value="Cys-rich_flank_reg_C"/>
</dbReference>
<dbReference type="Pfam" id="PF13855">
    <property type="entry name" value="LRR_8"/>
    <property type="match status" value="2"/>
</dbReference>
<feature type="domain" description="TIR" evidence="13">
    <location>
        <begin position="540"/>
        <end position="682"/>
    </location>
</feature>
<evidence type="ECO:0000256" key="7">
    <source>
        <dbReference type="ARBA" id="ARBA00022989"/>
    </source>
</evidence>
<dbReference type="PANTHER" id="PTHR24365:SF541">
    <property type="entry name" value="PROTEIN TOLL-RELATED"/>
    <property type="match status" value="1"/>
</dbReference>
<evidence type="ECO:0000256" key="3">
    <source>
        <dbReference type="ARBA" id="ARBA00022614"/>
    </source>
</evidence>
<evidence type="ECO:0000256" key="2">
    <source>
        <dbReference type="ARBA" id="ARBA00009634"/>
    </source>
</evidence>
<organism evidence="14 15">
    <name type="scientific">Crassostrea virginica</name>
    <name type="common">Eastern oyster</name>
    <dbReference type="NCBI Taxonomy" id="6565"/>
    <lineage>
        <taxon>Eukaryota</taxon>
        <taxon>Metazoa</taxon>
        <taxon>Spiralia</taxon>
        <taxon>Lophotrochozoa</taxon>
        <taxon>Mollusca</taxon>
        <taxon>Bivalvia</taxon>
        <taxon>Autobranchia</taxon>
        <taxon>Pteriomorphia</taxon>
        <taxon>Ostreida</taxon>
        <taxon>Ostreoidea</taxon>
        <taxon>Ostreidae</taxon>
        <taxon>Crassostrea</taxon>
    </lineage>
</organism>
<dbReference type="PANTHER" id="PTHR24365">
    <property type="entry name" value="TOLL-LIKE RECEPTOR"/>
    <property type="match status" value="1"/>
</dbReference>
<evidence type="ECO:0000313" key="14">
    <source>
        <dbReference type="Proteomes" id="UP000694844"/>
    </source>
</evidence>
<keyword evidence="10" id="KW-0325">Glycoprotein</keyword>
<feature type="signal peptide" evidence="12">
    <location>
        <begin position="1"/>
        <end position="21"/>
    </location>
</feature>
<keyword evidence="3" id="KW-0433">Leucine-rich repeat</keyword>
<evidence type="ECO:0000259" key="13">
    <source>
        <dbReference type="PROSITE" id="PS50104"/>
    </source>
</evidence>
<feature type="chain" id="PRO_5034243734" evidence="12">
    <location>
        <begin position="22"/>
        <end position="753"/>
    </location>
</feature>
<dbReference type="SMART" id="SM00082">
    <property type="entry name" value="LRRCT"/>
    <property type="match status" value="2"/>
</dbReference>
<keyword evidence="6" id="KW-0677">Repeat</keyword>
<dbReference type="SUPFAM" id="SSF52200">
    <property type="entry name" value="Toll/Interleukin receptor TIR domain"/>
    <property type="match status" value="1"/>
</dbReference>
<dbReference type="InterPro" id="IPR003591">
    <property type="entry name" value="Leu-rich_rpt_typical-subtyp"/>
</dbReference>
<comment type="subcellular location">
    <subcellularLocation>
        <location evidence="1">Membrane</location>
        <topology evidence="1">Single-pass type I membrane protein</topology>
    </subcellularLocation>
</comment>
<evidence type="ECO:0000256" key="8">
    <source>
        <dbReference type="ARBA" id="ARBA00023136"/>
    </source>
</evidence>
<evidence type="ECO:0000256" key="9">
    <source>
        <dbReference type="ARBA" id="ARBA00023170"/>
    </source>
</evidence>
<dbReference type="InterPro" id="IPR000157">
    <property type="entry name" value="TIR_dom"/>
</dbReference>
<evidence type="ECO:0000256" key="6">
    <source>
        <dbReference type="ARBA" id="ARBA00022737"/>
    </source>
</evidence>
<dbReference type="AlphaFoldDB" id="A0A8B8DZN8"/>
<keyword evidence="4 11" id="KW-0812">Transmembrane</keyword>
<proteinExistence type="inferred from homology"/>
<keyword evidence="5 12" id="KW-0732">Signal</keyword>
<dbReference type="GeneID" id="111130329"/>
<dbReference type="Proteomes" id="UP000694844">
    <property type="component" value="Chromosome 4"/>
</dbReference>
<keyword evidence="14" id="KW-1185">Reference proteome</keyword>
<evidence type="ECO:0000256" key="4">
    <source>
        <dbReference type="ARBA" id="ARBA00022692"/>
    </source>
</evidence>